<gene>
    <name evidence="12" type="primary">hisS_53</name>
    <name evidence="12" type="ORF">SDC9_173518</name>
</gene>
<keyword evidence="7" id="KW-0030">Aminoacyl-tRNA synthetase</keyword>
<sequence>MAMKIEFKINPKIVRGLDYYTKTIFEFVSTDIGAQGTVCGGGRYDGLVKEMGGNHTPSLGFAMGIERLMLLMQKQGVVFPEARTCDIFIASIGEEASLKAAEIVTDLRAGGVSAQFDVAGRSVKAQMKFAGKIGANYSMVLGEEEIKNAKAALKNMETGETKEVDLATFADEFLNISVQEAAKNLGNYISDAGEMDLSKLLGGLE</sequence>
<dbReference type="PANTHER" id="PTHR43707">
    <property type="entry name" value="HISTIDYL-TRNA SYNTHETASE"/>
    <property type="match status" value="1"/>
</dbReference>
<evidence type="ECO:0000256" key="7">
    <source>
        <dbReference type="ARBA" id="ARBA00023146"/>
    </source>
</evidence>
<feature type="domain" description="Class II Histidinyl-tRNA synthetase (HisRS)-like catalytic core" evidence="11">
    <location>
        <begin position="4"/>
        <end position="68"/>
    </location>
</feature>
<dbReference type="InterPro" id="IPR004516">
    <property type="entry name" value="HisRS/HisZ"/>
</dbReference>
<comment type="catalytic activity">
    <reaction evidence="9">
        <text>tRNA(His) + L-histidine + ATP = L-histidyl-tRNA(His) + AMP + diphosphate + H(+)</text>
        <dbReference type="Rhea" id="RHEA:17313"/>
        <dbReference type="Rhea" id="RHEA-COMP:9665"/>
        <dbReference type="Rhea" id="RHEA-COMP:9689"/>
        <dbReference type="ChEBI" id="CHEBI:15378"/>
        <dbReference type="ChEBI" id="CHEBI:30616"/>
        <dbReference type="ChEBI" id="CHEBI:33019"/>
        <dbReference type="ChEBI" id="CHEBI:57595"/>
        <dbReference type="ChEBI" id="CHEBI:78442"/>
        <dbReference type="ChEBI" id="CHEBI:78527"/>
        <dbReference type="ChEBI" id="CHEBI:456215"/>
        <dbReference type="EC" id="6.1.1.21"/>
    </reaction>
</comment>
<evidence type="ECO:0000259" key="10">
    <source>
        <dbReference type="Pfam" id="PF03129"/>
    </source>
</evidence>
<keyword evidence="3 12" id="KW-0436">Ligase</keyword>
<evidence type="ECO:0000256" key="5">
    <source>
        <dbReference type="ARBA" id="ARBA00022840"/>
    </source>
</evidence>
<evidence type="ECO:0000256" key="8">
    <source>
        <dbReference type="ARBA" id="ARBA00030619"/>
    </source>
</evidence>
<evidence type="ECO:0000256" key="2">
    <source>
        <dbReference type="ARBA" id="ARBA00012815"/>
    </source>
</evidence>
<dbReference type="Pfam" id="PF03129">
    <property type="entry name" value="HGTP_anticodon"/>
    <property type="match status" value="1"/>
</dbReference>
<dbReference type="GO" id="GO:0005737">
    <property type="term" value="C:cytoplasm"/>
    <property type="evidence" value="ECO:0007669"/>
    <property type="project" value="InterPro"/>
</dbReference>
<dbReference type="InterPro" id="IPR045864">
    <property type="entry name" value="aa-tRNA-synth_II/BPL/LPL"/>
</dbReference>
<keyword evidence="6" id="KW-0648">Protein biosynthesis</keyword>
<evidence type="ECO:0000256" key="6">
    <source>
        <dbReference type="ARBA" id="ARBA00022917"/>
    </source>
</evidence>
<dbReference type="Gene3D" id="3.40.50.800">
    <property type="entry name" value="Anticodon-binding domain"/>
    <property type="match status" value="1"/>
</dbReference>
<dbReference type="CDD" id="cd00859">
    <property type="entry name" value="HisRS_anticodon"/>
    <property type="match status" value="1"/>
</dbReference>
<keyword evidence="5" id="KW-0067">ATP-binding</keyword>
<dbReference type="InterPro" id="IPR033656">
    <property type="entry name" value="HisRS_anticodon"/>
</dbReference>
<reference evidence="12" key="1">
    <citation type="submission" date="2019-08" db="EMBL/GenBank/DDBJ databases">
        <authorList>
            <person name="Kucharzyk K."/>
            <person name="Murdoch R.W."/>
            <person name="Higgins S."/>
            <person name="Loffler F."/>
        </authorList>
    </citation>
    <scope>NUCLEOTIDE SEQUENCE</scope>
</reference>
<evidence type="ECO:0000256" key="4">
    <source>
        <dbReference type="ARBA" id="ARBA00022741"/>
    </source>
</evidence>
<dbReference type="GO" id="GO:0005524">
    <property type="term" value="F:ATP binding"/>
    <property type="evidence" value="ECO:0007669"/>
    <property type="project" value="UniProtKB-KW"/>
</dbReference>
<accession>A0A645GQ54</accession>
<dbReference type="InterPro" id="IPR036621">
    <property type="entry name" value="Anticodon-bd_dom_sf"/>
</dbReference>
<evidence type="ECO:0000256" key="9">
    <source>
        <dbReference type="ARBA" id="ARBA00047639"/>
    </source>
</evidence>
<proteinExistence type="inferred from homology"/>
<name>A0A645GQ54_9ZZZZ</name>
<protein>
    <recommendedName>
        <fullName evidence="2">histidine--tRNA ligase</fullName>
        <ecNumber evidence="2">6.1.1.21</ecNumber>
    </recommendedName>
    <alternativeName>
        <fullName evidence="8">Histidyl-tRNA synthetase</fullName>
    </alternativeName>
</protein>
<evidence type="ECO:0000256" key="3">
    <source>
        <dbReference type="ARBA" id="ARBA00022598"/>
    </source>
</evidence>
<evidence type="ECO:0000313" key="12">
    <source>
        <dbReference type="EMBL" id="MPN26094.1"/>
    </source>
</evidence>
<dbReference type="InterPro" id="IPR041715">
    <property type="entry name" value="HisRS-like_core"/>
</dbReference>
<dbReference type="EC" id="6.1.1.21" evidence="2"/>
<feature type="domain" description="Anticodon-binding" evidence="10">
    <location>
        <begin position="87"/>
        <end position="174"/>
    </location>
</feature>
<dbReference type="InterPro" id="IPR004154">
    <property type="entry name" value="Anticodon-bd"/>
</dbReference>
<dbReference type="SUPFAM" id="SSF55681">
    <property type="entry name" value="Class II aaRS and biotin synthetases"/>
    <property type="match status" value="1"/>
</dbReference>
<evidence type="ECO:0000256" key="1">
    <source>
        <dbReference type="ARBA" id="ARBA00008226"/>
    </source>
</evidence>
<dbReference type="Gene3D" id="3.30.930.10">
    <property type="entry name" value="Bira Bifunctional Protein, Domain 2"/>
    <property type="match status" value="1"/>
</dbReference>
<dbReference type="EMBL" id="VSSQ01075516">
    <property type="protein sequence ID" value="MPN26094.1"/>
    <property type="molecule type" value="Genomic_DNA"/>
</dbReference>
<dbReference type="GO" id="GO:0006427">
    <property type="term" value="P:histidyl-tRNA aminoacylation"/>
    <property type="evidence" value="ECO:0007669"/>
    <property type="project" value="TreeGrafter"/>
</dbReference>
<dbReference type="GO" id="GO:0004821">
    <property type="term" value="F:histidine-tRNA ligase activity"/>
    <property type="evidence" value="ECO:0007669"/>
    <property type="project" value="UniProtKB-EC"/>
</dbReference>
<dbReference type="Pfam" id="PF13393">
    <property type="entry name" value="tRNA-synt_His"/>
    <property type="match status" value="1"/>
</dbReference>
<organism evidence="12">
    <name type="scientific">bioreactor metagenome</name>
    <dbReference type="NCBI Taxonomy" id="1076179"/>
    <lineage>
        <taxon>unclassified sequences</taxon>
        <taxon>metagenomes</taxon>
        <taxon>ecological metagenomes</taxon>
    </lineage>
</organism>
<comment type="similarity">
    <text evidence="1">Belongs to the class-II aminoacyl-tRNA synthetase family.</text>
</comment>
<keyword evidence="4" id="KW-0547">Nucleotide-binding</keyword>
<dbReference type="SUPFAM" id="SSF52954">
    <property type="entry name" value="Class II aaRS ABD-related"/>
    <property type="match status" value="1"/>
</dbReference>
<comment type="caution">
    <text evidence="12">The sequence shown here is derived from an EMBL/GenBank/DDBJ whole genome shotgun (WGS) entry which is preliminary data.</text>
</comment>
<dbReference type="PANTHER" id="PTHR43707:SF1">
    <property type="entry name" value="HISTIDINE--TRNA LIGASE, MITOCHONDRIAL-RELATED"/>
    <property type="match status" value="1"/>
</dbReference>
<evidence type="ECO:0000259" key="11">
    <source>
        <dbReference type="Pfam" id="PF13393"/>
    </source>
</evidence>
<dbReference type="AlphaFoldDB" id="A0A645GQ54"/>